<dbReference type="InterPro" id="IPR020840">
    <property type="entry name" value="Extracell_matrix-bd_GA"/>
</dbReference>
<protein>
    <recommendedName>
        <fullName evidence="5">Extracellular matrix-binding protein ebh GA module domain-containing protein</fullName>
    </recommendedName>
</protein>
<feature type="chain" id="PRO_5026235948" description="Extracellular matrix-binding protein ebh GA module domain-containing protein" evidence="4">
    <location>
        <begin position="22"/>
        <end position="1047"/>
    </location>
</feature>
<dbReference type="SMART" id="SM00844">
    <property type="entry name" value="GA"/>
    <property type="match status" value="4"/>
</dbReference>
<keyword evidence="3" id="KW-1133">Transmembrane helix</keyword>
<keyword evidence="4" id="KW-0732">Signal</keyword>
<dbReference type="EMBL" id="CP047225">
    <property type="protein sequence ID" value="QIW61904.1"/>
    <property type="molecule type" value="Genomic_DNA"/>
</dbReference>
<organism evidence="6 7">
    <name type="scientific">Mycoplasmopsis gallinacea</name>
    <dbReference type="NCBI Taxonomy" id="29556"/>
    <lineage>
        <taxon>Bacteria</taxon>
        <taxon>Bacillati</taxon>
        <taxon>Mycoplasmatota</taxon>
        <taxon>Mycoplasmoidales</taxon>
        <taxon>Metamycoplasmataceae</taxon>
        <taxon>Mycoplasmopsis</taxon>
    </lineage>
</organism>
<evidence type="ECO:0000256" key="2">
    <source>
        <dbReference type="SAM" id="MobiDB-lite"/>
    </source>
</evidence>
<dbReference type="SUPFAM" id="SSF46997">
    <property type="entry name" value="Bacterial immunoglobulin/albumin-binding domains"/>
    <property type="match status" value="1"/>
</dbReference>
<accession>A0A6H0V2E9</accession>
<keyword evidence="1" id="KW-0175">Coiled coil</keyword>
<feature type="compositionally biased region" description="Polar residues" evidence="2">
    <location>
        <begin position="68"/>
        <end position="79"/>
    </location>
</feature>
<evidence type="ECO:0000313" key="7">
    <source>
        <dbReference type="Proteomes" id="UP000503310"/>
    </source>
</evidence>
<keyword evidence="3" id="KW-0472">Membrane</keyword>
<gene>
    <name evidence="6" type="ORF">GOQ20_00230</name>
</gene>
<dbReference type="AlphaFoldDB" id="A0A6H0V2E9"/>
<dbReference type="InterPro" id="IPR009063">
    <property type="entry name" value="Ig/albumin-bd_sf"/>
</dbReference>
<evidence type="ECO:0000256" key="4">
    <source>
        <dbReference type="SAM" id="SignalP"/>
    </source>
</evidence>
<dbReference type="InterPro" id="IPR002988">
    <property type="entry name" value="GA_module"/>
</dbReference>
<feature type="domain" description="Extracellular matrix-binding protein ebh GA module" evidence="5">
    <location>
        <begin position="707"/>
        <end position="766"/>
    </location>
</feature>
<dbReference type="Pfam" id="PF07554">
    <property type="entry name" value="FIVAR"/>
    <property type="match status" value="3"/>
</dbReference>
<evidence type="ECO:0000256" key="1">
    <source>
        <dbReference type="SAM" id="Coils"/>
    </source>
</evidence>
<feature type="region of interest" description="Disordered" evidence="2">
    <location>
        <begin position="35"/>
        <end position="79"/>
    </location>
</feature>
<reference evidence="6 7" key="1">
    <citation type="submission" date="2019-12" db="EMBL/GenBank/DDBJ databases">
        <title>Sequencing and analysis of the whole genome of Mycoplasma gallinaceum strain Peacock20181011.</title>
        <authorList>
            <person name="Liu X."/>
            <person name="Qin Z."/>
            <person name="Xu H."/>
        </authorList>
    </citation>
    <scope>NUCLEOTIDE SEQUENCE [LARGE SCALE GENOMIC DNA]</scope>
    <source>
        <strain evidence="6 7">Peacock20181011</strain>
    </source>
</reference>
<evidence type="ECO:0000313" key="6">
    <source>
        <dbReference type="EMBL" id="QIW61904.1"/>
    </source>
</evidence>
<name>A0A6H0V2E9_9BACT</name>
<feature type="domain" description="Extracellular matrix-binding protein ebh GA module" evidence="5">
    <location>
        <begin position="408"/>
        <end position="467"/>
    </location>
</feature>
<sequence>MKLKNKVLVGASVATTLVVPAALVAANSEETKSKSLVSGFAEGEAPAAETNNGGETPTSPEGNGANPADSNSDSFAAAQSLQESKKDAIKYINSVTVVSDELKQYAVTKVQEQTTQENVWNERQKFQILVNKINNILSKGSADKGTGLSSTQKSVYNKQLIEVYKADNQDDKETAYNAIIEKASQASRLMNDIEDFKNSTTGVNLGKANYQWLLTYNKNEDPEGVITNSDDFNTSVAAWNALIDKFSNIKSDNNEETAKASLDTLSELKTSFETAAADLDTKLAQVETGSSARFKSLVDQATSLSDTVKQIYKANNNALLQSLKNNYYNSVKATNDATAQLVTELKQKITENDVQKEVVDSITYKNAEGTKKQTYDELVKQIKGLLEEDKLNNPDKTAEELLKLKEDLKAAREALNGIGRLEEVRTRVKNEIDGLEYLSAEIKKHFKDQVDSKELTEEIEGRLKEGSDEEREGGILQEAQALNTSAEKLVDQVKKAKEVEPTITYKLATQGLKDDFDTDFTAGKNLLTYTPASEGTPESYVLTSKETQKTEVDTKAEELKNAIDALDGRTILDAEITKNKNKIDSLKYLSENAKTQYKNKIDSLESLVEPTELISAIEKVAEVASDVNDATGKLVEELDDDKTKYETNPKYTEADENKKQAFVTAMNNALALLEDGKLREWVETLPEGENKTDILNKLDVSVKKDEVHRTYEELNGLTKLKEKKAEATAAIEGLNYLPQEYKTEKTKEINDATSIAKVNEIKDAAVALNNSVRELVEAVTDGEAYKADSNYTEATPDKKKAFDDAITEGKALLNNNVLANKDTAKREIETATANIRKTKEALDGYKKVASDKLQAYKDAKLLVNLSQTVIDDYKTKINSKNKKDEIEAVFNEAIELNKVAGEHIRLLTAATTLMTENPDRIKNATEEKRNAFVSLVNEQLKLYSPVKSESESKAAGNTVRTIESELVDTNISLSALKDKFNTLSSAFNSNNLKATEAAKPVVNNNVESKSDNDWKKWLWIPVALLVVGTVIIAAGLLRVYSKKKSSK</sequence>
<feature type="domain" description="Extracellular matrix-binding protein ebh GA module" evidence="5">
    <location>
        <begin position="559"/>
        <end position="618"/>
    </location>
</feature>
<feature type="domain" description="Extracellular matrix-binding protein ebh GA module" evidence="5">
    <location>
        <begin position="806"/>
        <end position="894"/>
    </location>
</feature>
<keyword evidence="3" id="KW-0812">Transmembrane</keyword>
<feature type="signal peptide" evidence="4">
    <location>
        <begin position="1"/>
        <end position="21"/>
    </location>
</feature>
<proteinExistence type="predicted"/>
<dbReference type="Pfam" id="PF01468">
    <property type="entry name" value="GA"/>
    <property type="match status" value="3"/>
</dbReference>
<dbReference type="RefSeq" id="WP_167844932.1">
    <property type="nucleotide sequence ID" value="NZ_CP047225.1"/>
</dbReference>
<feature type="coiled-coil region" evidence="1">
    <location>
        <begin position="814"/>
        <end position="848"/>
    </location>
</feature>
<evidence type="ECO:0000256" key="3">
    <source>
        <dbReference type="SAM" id="Phobius"/>
    </source>
</evidence>
<dbReference type="Gene3D" id="1.20.120.1850">
    <property type="entry name" value="Ebh helix bundles repeating unit (S and A modules)"/>
    <property type="match status" value="4"/>
</dbReference>
<feature type="transmembrane region" description="Helical" evidence="3">
    <location>
        <begin position="1017"/>
        <end position="1040"/>
    </location>
</feature>
<dbReference type="Proteomes" id="UP000503310">
    <property type="component" value="Chromosome"/>
</dbReference>
<evidence type="ECO:0000259" key="5">
    <source>
        <dbReference type="SMART" id="SM00844"/>
    </source>
</evidence>
<feature type="compositionally biased region" description="Polar residues" evidence="2">
    <location>
        <begin position="49"/>
        <end position="61"/>
    </location>
</feature>